<keyword evidence="13" id="KW-0418">Kinase</keyword>
<comment type="caution">
    <text evidence="13">The sequence shown here is derived from an EMBL/GenBank/DDBJ whole genome shotgun (WGS) entry which is preliminary data.</text>
</comment>
<dbReference type="GO" id="GO:0004674">
    <property type="term" value="F:protein serine/threonine kinase activity"/>
    <property type="evidence" value="ECO:0007669"/>
    <property type="project" value="UniProtKB-KW"/>
</dbReference>
<dbReference type="AlphaFoldDB" id="A0A2C6KEE2"/>
<keyword evidence="7" id="KW-1133">Transmembrane helix</keyword>
<organism evidence="13 14">
    <name type="scientific">Cystoisospora suis</name>
    <dbReference type="NCBI Taxonomy" id="483139"/>
    <lineage>
        <taxon>Eukaryota</taxon>
        <taxon>Sar</taxon>
        <taxon>Alveolata</taxon>
        <taxon>Apicomplexa</taxon>
        <taxon>Conoidasida</taxon>
        <taxon>Coccidia</taxon>
        <taxon>Eucoccidiorida</taxon>
        <taxon>Eimeriorina</taxon>
        <taxon>Sarcocystidae</taxon>
        <taxon>Cystoisospora</taxon>
    </lineage>
</organism>
<dbReference type="SMART" id="SM00220">
    <property type="entry name" value="S_TKc"/>
    <property type="match status" value="1"/>
</dbReference>
<dbReference type="InterPro" id="IPR017441">
    <property type="entry name" value="Protein_kinase_ATP_BS"/>
</dbReference>
<dbReference type="VEuPathDB" id="ToxoDB:CSUI_011484"/>
<feature type="compositionally biased region" description="Basic and acidic residues" evidence="11">
    <location>
        <begin position="106"/>
        <end position="126"/>
    </location>
</feature>
<evidence type="ECO:0000256" key="2">
    <source>
        <dbReference type="ARBA" id="ARBA00004308"/>
    </source>
</evidence>
<evidence type="ECO:0000256" key="9">
    <source>
        <dbReference type="PROSITE-ProRule" id="PRU10141"/>
    </source>
</evidence>
<evidence type="ECO:0000256" key="4">
    <source>
        <dbReference type="ARBA" id="ARBA00022692"/>
    </source>
</evidence>
<keyword evidence="10" id="KW-0723">Serine/threonine-protein kinase</keyword>
<keyword evidence="6 9" id="KW-0067">ATP-binding</keyword>
<evidence type="ECO:0000259" key="12">
    <source>
        <dbReference type="PROSITE" id="PS50011"/>
    </source>
</evidence>
<evidence type="ECO:0000256" key="1">
    <source>
        <dbReference type="ARBA" id="ARBA00004196"/>
    </source>
</evidence>
<feature type="region of interest" description="Disordered" evidence="11">
    <location>
        <begin position="106"/>
        <end position="153"/>
    </location>
</feature>
<evidence type="ECO:0000313" key="13">
    <source>
        <dbReference type="EMBL" id="PHJ14706.1"/>
    </source>
</evidence>
<feature type="compositionally biased region" description="Basic and acidic residues" evidence="11">
    <location>
        <begin position="136"/>
        <end position="147"/>
    </location>
</feature>
<dbReference type="InterPro" id="IPR011009">
    <property type="entry name" value="Kinase-like_dom_sf"/>
</dbReference>
<dbReference type="GO" id="GO:0005524">
    <property type="term" value="F:ATP binding"/>
    <property type="evidence" value="ECO:0007669"/>
    <property type="project" value="UniProtKB-UniRule"/>
</dbReference>
<dbReference type="InterPro" id="IPR047117">
    <property type="entry name" value="PERK1-13-like"/>
</dbReference>
<reference evidence="13 14" key="1">
    <citation type="journal article" date="2017" name="Int. J. Parasitol.">
        <title>The genome of the protozoan parasite Cystoisospora suis and a reverse vaccinology approach to identify vaccine candidates.</title>
        <authorList>
            <person name="Palmieri N."/>
            <person name="Shrestha A."/>
            <person name="Ruttkowski B."/>
            <person name="Beck T."/>
            <person name="Vogl C."/>
            <person name="Tomley F."/>
            <person name="Blake D.P."/>
            <person name="Joachim A."/>
        </authorList>
    </citation>
    <scope>NUCLEOTIDE SEQUENCE [LARGE SCALE GENOMIC DNA]</scope>
    <source>
        <strain evidence="13 14">Wien I</strain>
    </source>
</reference>
<evidence type="ECO:0000313" key="14">
    <source>
        <dbReference type="Proteomes" id="UP000221165"/>
    </source>
</evidence>
<feature type="binding site" evidence="9">
    <location>
        <position position="203"/>
    </location>
    <ligand>
        <name>ATP</name>
        <dbReference type="ChEBI" id="CHEBI:30616"/>
    </ligand>
</feature>
<dbReference type="EMBL" id="MIGC01012205">
    <property type="protein sequence ID" value="PHJ14706.1"/>
    <property type="molecule type" value="Genomic_DNA"/>
</dbReference>
<keyword evidence="5 9" id="KW-0547">Nucleotide-binding</keyword>
<dbReference type="Proteomes" id="UP000221165">
    <property type="component" value="Unassembled WGS sequence"/>
</dbReference>
<evidence type="ECO:0000256" key="7">
    <source>
        <dbReference type="ARBA" id="ARBA00022989"/>
    </source>
</evidence>
<dbReference type="GO" id="GO:0012505">
    <property type="term" value="C:endomembrane system"/>
    <property type="evidence" value="ECO:0007669"/>
    <property type="project" value="UniProtKB-SubCell"/>
</dbReference>
<evidence type="ECO:0000256" key="5">
    <source>
        <dbReference type="ARBA" id="ARBA00022741"/>
    </source>
</evidence>
<dbReference type="PROSITE" id="PS00108">
    <property type="entry name" value="PROTEIN_KINASE_ST"/>
    <property type="match status" value="1"/>
</dbReference>
<keyword evidence="3" id="KW-0808">Transferase</keyword>
<dbReference type="PROSITE" id="PS50011">
    <property type="entry name" value="PROTEIN_KINASE_DOM"/>
    <property type="match status" value="1"/>
</dbReference>
<evidence type="ECO:0000256" key="6">
    <source>
        <dbReference type="ARBA" id="ARBA00022840"/>
    </source>
</evidence>
<dbReference type="InterPro" id="IPR008271">
    <property type="entry name" value="Ser/Thr_kinase_AS"/>
</dbReference>
<protein>
    <submittedName>
        <fullName evidence="13">Tyrosine kinase-like protein</fullName>
    </submittedName>
</protein>
<sequence>MALFRQCPLHLLPGGLWVKMASVPPPEGEFRGHGLVLHQRCVQGDLRKETETMRIQGMHQEAAESDTPNRSAGVSDMRESSKGNGGLDGVTVGVYPGCAIGAAARRTETVDDRERLKRRESRRQESTETPAVRFLGQEKLELSRTPESETEAAEDAALNDISLEYSYNELYTATAGFSVVLGQGAYGSVYEGVMRDGGAVAVKWLHKPKEAGFEKEVRVLSKFRHPNLVILMGFARHGTDRFLVYELLTGGDVGARLQKGPVLTWQERLSVALDAASALSHLHHHSPHVYHRDIKTANILLDRHNNAKVADFGLACLAKKGEDGCPVKQTAGTVGYADPKYISSAVVTERTEVYSFGMVLLELLTARPPAVLNADGSISYLLSLIGTSVKRALRYVDQRARFPGRVAQSFALLALRCVVHSISC</sequence>
<gene>
    <name evidence="13" type="ORF">CSUI_011484</name>
</gene>
<dbReference type="OrthoDB" id="332140at2759"/>
<dbReference type="RefSeq" id="XP_067916442.1">
    <property type="nucleotide sequence ID" value="XM_068071582.1"/>
</dbReference>
<dbReference type="SUPFAM" id="SSF56112">
    <property type="entry name" value="Protein kinase-like (PK-like)"/>
    <property type="match status" value="1"/>
</dbReference>
<keyword evidence="4" id="KW-0812">Transmembrane</keyword>
<evidence type="ECO:0000256" key="10">
    <source>
        <dbReference type="RuleBase" id="RU000304"/>
    </source>
</evidence>
<evidence type="ECO:0000256" key="8">
    <source>
        <dbReference type="ARBA" id="ARBA00023136"/>
    </source>
</evidence>
<keyword evidence="8" id="KW-0472">Membrane</keyword>
<name>A0A2C6KEE2_9APIC</name>
<feature type="region of interest" description="Disordered" evidence="11">
    <location>
        <begin position="58"/>
        <end position="87"/>
    </location>
</feature>
<dbReference type="Gene3D" id="1.10.510.10">
    <property type="entry name" value="Transferase(Phosphotransferase) domain 1"/>
    <property type="match status" value="1"/>
</dbReference>
<dbReference type="InterPro" id="IPR000719">
    <property type="entry name" value="Prot_kinase_dom"/>
</dbReference>
<dbReference type="Pfam" id="PF00069">
    <property type="entry name" value="Pkinase"/>
    <property type="match status" value="1"/>
</dbReference>
<accession>A0A2C6KEE2</accession>
<dbReference type="GeneID" id="94434793"/>
<evidence type="ECO:0000256" key="3">
    <source>
        <dbReference type="ARBA" id="ARBA00022679"/>
    </source>
</evidence>
<comment type="subcellular location">
    <subcellularLocation>
        <location evidence="1">Cell envelope</location>
    </subcellularLocation>
    <subcellularLocation>
        <location evidence="2">Endomembrane system</location>
    </subcellularLocation>
</comment>
<keyword evidence="14" id="KW-1185">Reference proteome</keyword>
<proteinExistence type="inferred from homology"/>
<evidence type="ECO:0000256" key="11">
    <source>
        <dbReference type="SAM" id="MobiDB-lite"/>
    </source>
</evidence>
<comment type="similarity">
    <text evidence="10">Belongs to the protein kinase superfamily.</text>
</comment>
<dbReference type="PANTHER" id="PTHR47982">
    <property type="entry name" value="PROLINE-RICH RECEPTOR-LIKE PROTEIN KINASE PERK4"/>
    <property type="match status" value="1"/>
</dbReference>
<dbReference type="Gene3D" id="3.30.200.20">
    <property type="entry name" value="Phosphorylase Kinase, domain 1"/>
    <property type="match status" value="1"/>
</dbReference>
<feature type="domain" description="Protein kinase" evidence="12">
    <location>
        <begin position="175"/>
        <end position="424"/>
    </location>
</feature>
<dbReference type="PANTHER" id="PTHR47982:SF70">
    <property type="entry name" value="PROTEIN KINASE SUPERFAMILY PROTEIN"/>
    <property type="match status" value="1"/>
</dbReference>
<dbReference type="PROSITE" id="PS00107">
    <property type="entry name" value="PROTEIN_KINASE_ATP"/>
    <property type="match status" value="1"/>
</dbReference>